<dbReference type="Proteomes" id="UP000000647">
    <property type="component" value="Chromosome"/>
</dbReference>
<dbReference type="EC" id="2.7.1.3" evidence="2"/>
<protein>
    <submittedName>
        <fullName evidence="2">Ketohexokinase</fullName>
        <ecNumber evidence="2">2.7.1.3</ecNumber>
    </submittedName>
</protein>
<dbReference type="GO" id="GO:0004454">
    <property type="term" value="F:ketohexokinase activity"/>
    <property type="evidence" value="ECO:0007669"/>
    <property type="project" value="UniProtKB-EC"/>
</dbReference>
<dbReference type="PANTHER" id="PTHR42774">
    <property type="entry name" value="PHOSPHOTRANSFERASE SYSTEM TRANSPORT PROTEIN"/>
    <property type="match status" value="1"/>
</dbReference>
<dbReference type="AlphaFoldDB" id="A1WVI5"/>
<dbReference type="OrthoDB" id="9813569at2"/>
<dbReference type="RefSeq" id="WP_011813720.1">
    <property type="nucleotide sequence ID" value="NC_008789.1"/>
</dbReference>
<sequence>MPSILAVGVATLDIINTTEQYPAEDDEVRAIAQRVARGGNAANTLDVLAQLGHHGRWLGVLADDPDAGRIAAALAERGIDHGHAPVHPGGRSPVSYITVSRATGSRTIVHHRDLPELTAADFAAVPLGGVDWLHFEGRNVSNTRAMIRDARHRAPGVPISVEIEKPRAEIHTLAEVADVVIYARAFALATGAADPRAFLAAAPGSSLTFCAWGADGGWLRHTDGTLHHQPAWPPARVVDAVGAGDCFNAGVIDALSRGEAAEPALRWANRLAGAKCGQEGFAGLAQAVTGAG</sequence>
<keyword evidence="2" id="KW-0808">Transferase</keyword>
<dbReference type="KEGG" id="hha:Hhal_0921"/>
<keyword evidence="3" id="KW-1185">Reference proteome</keyword>
<dbReference type="Pfam" id="PF00294">
    <property type="entry name" value="PfkB"/>
    <property type="match status" value="1"/>
</dbReference>
<accession>A1WVI5</accession>
<reference evidence="3" key="1">
    <citation type="submission" date="2006-12" db="EMBL/GenBank/DDBJ databases">
        <title>Complete sequence of Halorhodospira halophila SL1.</title>
        <authorList>
            <consortium name="US DOE Joint Genome Institute"/>
            <person name="Copeland A."/>
            <person name="Lucas S."/>
            <person name="Lapidus A."/>
            <person name="Barry K."/>
            <person name="Detter J.C."/>
            <person name="Glavina del Rio T."/>
            <person name="Hammon N."/>
            <person name="Israni S."/>
            <person name="Dalin E."/>
            <person name="Tice H."/>
            <person name="Pitluck S."/>
            <person name="Saunders E."/>
            <person name="Brettin T."/>
            <person name="Bruce D."/>
            <person name="Han C."/>
            <person name="Tapia R."/>
            <person name="Schmutz J."/>
            <person name="Larimer F."/>
            <person name="Land M."/>
            <person name="Hauser L."/>
            <person name="Kyrpides N."/>
            <person name="Mikhailova N."/>
            <person name="Hoff W."/>
            <person name="Richardson P."/>
        </authorList>
    </citation>
    <scope>NUCLEOTIDE SEQUENCE [LARGE SCALE GENOMIC DNA]</scope>
    <source>
        <strain evidence="3">DSM 244 / SL1</strain>
    </source>
</reference>
<feature type="domain" description="Carbohydrate kinase PfkB" evidence="1">
    <location>
        <begin position="1"/>
        <end position="280"/>
    </location>
</feature>
<dbReference type="Gene3D" id="3.40.1190.20">
    <property type="match status" value="1"/>
</dbReference>
<reference evidence="2 3" key="2">
    <citation type="journal article" date="2013" name="Stand. Genomic Sci.">
        <title>Complete genome sequence of Halorhodospira halophila SL1.</title>
        <authorList>
            <person name="Challacombe J.F."/>
            <person name="Majid S."/>
            <person name="Deole R."/>
            <person name="Brettin T.S."/>
            <person name="Bruce D."/>
            <person name="Delano S.F."/>
            <person name="Detter J.C."/>
            <person name="Gleasner C.D."/>
            <person name="Han C.S."/>
            <person name="Misra M."/>
            <person name="Reitenga K.G."/>
            <person name="Mikhailova N."/>
            <person name="Woyke T."/>
            <person name="Pitluck S."/>
            <person name="Nolan M."/>
            <person name="Land M.L."/>
            <person name="Saunders E."/>
            <person name="Tapia R."/>
            <person name="Lapidus A."/>
            <person name="Ivanova N."/>
            <person name="Hoff W.D."/>
        </authorList>
    </citation>
    <scope>NUCLEOTIDE SEQUENCE [LARGE SCALE GENOMIC DNA]</scope>
    <source>
        <strain evidence="3">DSM 244 / SL1</strain>
    </source>
</reference>
<dbReference type="HOGENOM" id="CLU_027634_3_0_6"/>
<proteinExistence type="predicted"/>
<gene>
    <name evidence="2" type="ordered locus">Hhal_0921</name>
</gene>
<dbReference type="InterPro" id="IPR011611">
    <property type="entry name" value="PfkB_dom"/>
</dbReference>
<evidence type="ECO:0000313" key="3">
    <source>
        <dbReference type="Proteomes" id="UP000000647"/>
    </source>
</evidence>
<evidence type="ECO:0000313" key="2">
    <source>
        <dbReference type="EMBL" id="ABM61697.1"/>
    </source>
</evidence>
<dbReference type="PANTHER" id="PTHR42774:SF3">
    <property type="entry name" value="KETOHEXOKINASE"/>
    <property type="match status" value="1"/>
</dbReference>
<organism evidence="2 3">
    <name type="scientific">Halorhodospira halophila (strain DSM 244 / SL1)</name>
    <name type="common">Ectothiorhodospira halophila (strain DSM 244 / SL1)</name>
    <dbReference type="NCBI Taxonomy" id="349124"/>
    <lineage>
        <taxon>Bacteria</taxon>
        <taxon>Pseudomonadati</taxon>
        <taxon>Pseudomonadota</taxon>
        <taxon>Gammaproteobacteria</taxon>
        <taxon>Chromatiales</taxon>
        <taxon>Ectothiorhodospiraceae</taxon>
        <taxon>Halorhodospira</taxon>
    </lineage>
</organism>
<dbReference type="STRING" id="349124.Hhal_0921"/>
<dbReference type="InterPro" id="IPR052562">
    <property type="entry name" value="Ketohexokinase-related"/>
</dbReference>
<evidence type="ECO:0000259" key="1">
    <source>
        <dbReference type="Pfam" id="PF00294"/>
    </source>
</evidence>
<keyword evidence="2" id="KW-0418">Kinase</keyword>
<dbReference type="SUPFAM" id="SSF53613">
    <property type="entry name" value="Ribokinase-like"/>
    <property type="match status" value="1"/>
</dbReference>
<dbReference type="InterPro" id="IPR029056">
    <property type="entry name" value="Ribokinase-like"/>
</dbReference>
<name>A1WVI5_HALHL</name>
<dbReference type="eggNOG" id="COG0524">
    <property type="taxonomic scope" value="Bacteria"/>
</dbReference>
<dbReference type="EMBL" id="CP000544">
    <property type="protein sequence ID" value="ABM61697.1"/>
    <property type="molecule type" value="Genomic_DNA"/>
</dbReference>